<reference evidence="3" key="1">
    <citation type="submission" date="2018-10" db="EMBL/GenBank/DDBJ databases">
        <title>Transcriptome assembly of Aceria tosichella (Wheat curl mite) Type 2.</title>
        <authorList>
            <person name="Scully E.D."/>
            <person name="Geib S.M."/>
            <person name="Palmer N.A."/>
            <person name="Gupta A.K."/>
            <person name="Sarath G."/>
            <person name="Tatineni S."/>
        </authorList>
    </citation>
    <scope>NUCLEOTIDE SEQUENCE</scope>
    <source>
        <strain evidence="3">LincolnNE</strain>
    </source>
</reference>
<name>A0A6G1SNU0_9ACAR</name>
<dbReference type="PANTHER" id="PTHR16255">
    <property type="entry name" value="REQUIRED FOR MEIOTIC NUCLEAR DIVISION PROTEIN 1 HOMOLOG"/>
    <property type="match status" value="1"/>
</dbReference>
<dbReference type="InterPro" id="IPR051624">
    <property type="entry name" value="RMD1/Sad1-interacting"/>
</dbReference>
<gene>
    <name evidence="3" type="primary">Rmnd1</name>
    <name evidence="3" type="ORF">g.20072</name>
</gene>
<accession>A0A6G1SNU0</accession>
<feature type="domain" description="DUF155" evidence="2">
    <location>
        <begin position="150"/>
        <end position="329"/>
    </location>
</feature>
<dbReference type="GO" id="GO:0070131">
    <property type="term" value="P:positive regulation of mitochondrial translation"/>
    <property type="evidence" value="ECO:0007669"/>
    <property type="project" value="TreeGrafter"/>
</dbReference>
<dbReference type="GO" id="GO:0005739">
    <property type="term" value="C:mitochondrion"/>
    <property type="evidence" value="ECO:0007669"/>
    <property type="project" value="UniProtKB-ARBA"/>
</dbReference>
<dbReference type="Pfam" id="PF02582">
    <property type="entry name" value="DUF155"/>
    <property type="match status" value="1"/>
</dbReference>
<dbReference type="AlphaFoldDB" id="A0A6G1SNU0"/>
<protein>
    <submittedName>
        <fullName evidence="3">Required for meiotic nuclear division protein 1</fullName>
    </submittedName>
</protein>
<evidence type="ECO:0000259" key="2">
    <source>
        <dbReference type="Pfam" id="PF02582"/>
    </source>
</evidence>
<dbReference type="EMBL" id="GGYP01007076">
    <property type="protein sequence ID" value="MDE51847.1"/>
    <property type="molecule type" value="Transcribed_RNA"/>
</dbReference>
<dbReference type="InterPro" id="IPR003734">
    <property type="entry name" value="DUF155"/>
</dbReference>
<comment type="similarity">
    <text evidence="1">Belongs to the RMD1/sif2 family.</text>
</comment>
<organism evidence="3">
    <name type="scientific">Aceria tosichella</name>
    <name type="common">wheat curl mite</name>
    <dbReference type="NCBI Taxonomy" id="561515"/>
    <lineage>
        <taxon>Eukaryota</taxon>
        <taxon>Metazoa</taxon>
        <taxon>Ecdysozoa</taxon>
        <taxon>Arthropoda</taxon>
        <taxon>Chelicerata</taxon>
        <taxon>Arachnida</taxon>
        <taxon>Acari</taxon>
        <taxon>Acariformes</taxon>
        <taxon>Trombidiformes</taxon>
        <taxon>Prostigmata</taxon>
        <taxon>Eupodina</taxon>
        <taxon>Eriophyoidea</taxon>
        <taxon>Eriophyidae</taxon>
        <taxon>Eriophyinae</taxon>
        <taxon>Aceriini</taxon>
        <taxon>Aceria</taxon>
    </lineage>
</organism>
<evidence type="ECO:0000256" key="1">
    <source>
        <dbReference type="ARBA" id="ARBA00008306"/>
    </source>
</evidence>
<dbReference type="PANTHER" id="PTHR16255:SF1">
    <property type="entry name" value="REQUIRED FOR MEIOTIC NUCLEAR DIVISION PROTEIN 1 HOMOLOG"/>
    <property type="match status" value="1"/>
</dbReference>
<proteinExistence type="inferred from homology"/>
<evidence type="ECO:0000313" key="3">
    <source>
        <dbReference type="EMBL" id="MDE51847.1"/>
    </source>
</evidence>
<sequence length="374" mass="42772">MATLLAFRNPISACLVRAATNLLAETMGRSSNSALSIISSNLSHEHQKLIRRLESGYSKSSPNFSGGSGGGGGGHLLKRTIDRSREYPDNDAACSVIAYNLSDELKIDNIQRFLKGFDDYQIDYCLPKDVQEEAVMLRRRRTDASSVNDVFLFREGSIVFWGVPYDQQKRMLYGLSSLKVNPNASDLIQEEREHMIFKLSDTIERSRLTRDIIQIAAKQDESSMKLDQFAFSHAVALSVKLGIWEMNLDEYIESVKWITEDMKDGKDITLSKDQVFRKTGQILCLKHSINLRSDLLDLPDLYWDRGAQEDMFSAMFAYLNIRKRTNVMNEKLNNCCELMTLLASHMNDSHHIRLEWMIIFLITVEVLFEIAKFL</sequence>